<dbReference type="Gene3D" id="2.60.40.840">
    <property type="match status" value="1"/>
</dbReference>
<organism evidence="9 10">
    <name type="scientific">Apodemus speciosus</name>
    <name type="common">Large Japanese field mouse</name>
    <dbReference type="NCBI Taxonomy" id="105296"/>
    <lineage>
        <taxon>Eukaryota</taxon>
        <taxon>Metazoa</taxon>
        <taxon>Chordata</taxon>
        <taxon>Craniata</taxon>
        <taxon>Vertebrata</taxon>
        <taxon>Euteleostomi</taxon>
        <taxon>Mammalia</taxon>
        <taxon>Eutheria</taxon>
        <taxon>Euarchontoglires</taxon>
        <taxon>Glires</taxon>
        <taxon>Rodentia</taxon>
        <taxon>Myomorpha</taxon>
        <taxon>Muroidea</taxon>
        <taxon>Muridae</taxon>
        <taxon>Murinae</taxon>
        <taxon>Apodemus</taxon>
    </lineage>
</organism>
<dbReference type="InterPro" id="IPR014753">
    <property type="entry name" value="Arrestin_N"/>
</dbReference>
<evidence type="ECO:0000256" key="4">
    <source>
        <dbReference type="ARBA" id="ARBA00042071"/>
    </source>
</evidence>
<dbReference type="InterPro" id="IPR000698">
    <property type="entry name" value="Arrestin"/>
</dbReference>
<evidence type="ECO:0000256" key="5">
    <source>
        <dbReference type="ARBA" id="ARBA00042209"/>
    </source>
</evidence>
<comment type="function">
    <text evidence="6">Binds to photoactivated, phosphorylated RHO and terminates RHO signaling via G-proteins by competing with G-proteins for the same binding site on RHO. May play a role in preventing light-dependent degeneration of retinal photoreceptor cells.</text>
</comment>
<dbReference type="InterPro" id="IPR014752">
    <property type="entry name" value="Arrestin-like_C"/>
</dbReference>
<accession>A0ABQ0EEJ0</accession>
<dbReference type="Pfam" id="PF00339">
    <property type="entry name" value="Arrestin_N"/>
    <property type="match status" value="1"/>
</dbReference>
<evidence type="ECO:0000259" key="8">
    <source>
        <dbReference type="SMART" id="SM01017"/>
    </source>
</evidence>
<evidence type="ECO:0000313" key="10">
    <source>
        <dbReference type="Proteomes" id="UP001623349"/>
    </source>
</evidence>
<dbReference type="InterPro" id="IPR011021">
    <property type="entry name" value="Arrestin-like_N"/>
</dbReference>
<dbReference type="Pfam" id="PF02752">
    <property type="entry name" value="Arrestin_C"/>
    <property type="match status" value="1"/>
</dbReference>
<evidence type="ECO:0000256" key="3">
    <source>
        <dbReference type="ARBA" id="ARBA00041305"/>
    </source>
</evidence>
<dbReference type="PANTHER" id="PTHR11792">
    <property type="entry name" value="ARRESTIN"/>
    <property type="match status" value="1"/>
</dbReference>
<evidence type="ECO:0000313" key="9">
    <source>
        <dbReference type="EMBL" id="GAB1285206.1"/>
    </source>
</evidence>
<feature type="domain" description="Arrestin C-terminal-like" evidence="8">
    <location>
        <begin position="200"/>
        <end position="402"/>
    </location>
</feature>
<dbReference type="InterPro" id="IPR011022">
    <property type="entry name" value="Arrestin_C-like"/>
</dbReference>
<feature type="region of interest" description="Disordered" evidence="7">
    <location>
        <begin position="421"/>
        <end position="444"/>
    </location>
</feature>
<comment type="caution">
    <text evidence="9">The sequence shown here is derived from an EMBL/GenBank/DDBJ whole genome shotgun (WGS) entry which is preliminary data.</text>
</comment>
<dbReference type="PANTHER" id="PTHR11792:SF15">
    <property type="entry name" value="S-ARRESTIN"/>
    <property type="match status" value="1"/>
</dbReference>
<sequence length="444" mass="49172">MAACVKTNKSHVIFKKVSRDKSVTIYLGKRDYVDHVSQVEPVDGVVLVDPELVKGKKVYVTLTCAFRYGQEDIDVIGLTFRRDLYFSRVQVYPPVGALSALTPLQESLLKKLGDNTCPFLLTFPDYLPCSVMLQPAPQDVGKSCGVDFEVKAFATDITDPEEDKIPKKSSVRLLIRKVQHAPPEMGPQPCAEASWQFFMSDKPLNLSVSLSKEIYFHGEPIPVTVTVTNNTEKVVKKIKVSEVSLCSPGRPGTHSVDQAGLKLRNLPASVSQVLGSKLEQIANVVLYSSDYYVKPVASEETQEKVQPNSTLTKTLVLVPLLANNKERRGIALDGKIRHEDTNLASSTIIKEGIDRTVMGILVSYHIKVKLTVSGYMLPFSESSHPDVEVATEVPFRLMHPQPEDPAKESVQDENLVFEEFARQNLKDAGENTEGKKDEDAGQDE</sequence>
<comment type="similarity">
    <text evidence="1">Belongs to the arrestin family.</text>
</comment>
<dbReference type="SMART" id="SM01017">
    <property type="entry name" value="Arrestin_C"/>
    <property type="match status" value="1"/>
</dbReference>
<keyword evidence="10" id="KW-1185">Reference proteome</keyword>
<evidence type="ECO:0000256" key="6">
    <source>
        <dbReference type="ARBA" id="ARBA00045992"/>
    </source>
</evidence>
<dbReference type="EMBL" id="BAAFST010000001">
    <property type="protein sequence ID" value="GAB1285206.1"/>
    <property type="molecule type" value="Genomic_DNA"/>
</dbReference>
<evidence type="ECO:0000256" key="2">
    <source>
        <dbReference type="ARBA" id="ARBA00040206"/>
    </source>
</evidence>
<proteinExistence type="inferred from homology"/>
<reference evidence="9 10" key="1">
    <citation type="submission" date="2024-08" db="EMBL/GenBank/DDBJ databases">
        <title>The draft genome of Apodemus speciosus.</title>
        <authorList>
            <person name="Nabeshima K."/>
            <person name="Suzuki S."/>
            <person name="Onuma M."/>
        </authorList>
    </citation>
    <scope>NUCLEOTIDE SEQUENCE [LARGE SCALE GENOMIC DNA]</scope>
    <source>
        <strain evidence="9">IB14-021</strain>
    </source>
</reference>
<dbReference type="Proteomes" id="UP001623349">
    <property type="component" value="Unassembled WGS sequence"/>
</dbReference>
<dbReference type="InterPro" id="IPR017864">
    <property type="entry name" value="Arrestin_CS"/>
</dbReference>
<dbReference type="InterPro" id="IPR014756">
    <property type="entry name" value="Ig_E-set"/>
</dbReference>
<evidence type="ECO:0000256" key="7">
    <source>
        <dbReference type="SAM" id="MobiDB-lite"/>
    </source>
</evidence>
<dbReference type="PRINTS" id="PR00309">
    <property type="entry name" value="ARRESTIN"/>
</dbReference>
<evidence type="ECO:0000256" key="1">
    <source>
        <dbReference type="ARBA" id="ARBA00005298"/>
    </source>
</evidence>
<dbReference type="PROSITE" id="PS00295">
    <property type="entry name" value="ARRESTINS"/>
    <property type="match status" value="1"/>
</dbReference>
<name>A0ABQ0EEJ0_APOSI</name>
<dbReference type="Gene3D" id="2.60.40.640">
    <property type="match status" value="1"/>
</dbReference>
<dbReference type="SUPFAM" id="SSF81296">
    <property type="entry name" value="E set domains"/>
    <property type="match status" value="3"/>
</dbReference>
<gene>
    <name evidence="9" type="ORF">APTSU1_000043600</name>
</gene>
<protein>
    <recommendedName>
        <fullName evidence="2">S-arrestin</fullName>
    </recommendedName>
    <alternativeName>
        <fullName evidence="5">48 kDa protein</fullName>
    </alternativeName>
    <alternativeName>
        <fullName evidence="4">Retinal S-antigen</fullName>
    </alternativeName>
    <alternativeName>
        <fullName evidence="3">Rod photoreceptor arrestin</fullName>
    </alternativeName>
</protein>